<keyword evidence="8" id="KW-0675">Receptor</keyword>
<gene>
    <name evidence="8" type="ORF">BZA70DRAFT_280670</name>
</gene>
<evidence type="ECO:0000259" key="7">
    <source>
        <dbReference type="PROSITE" id="PS50262"/>
    </source>
</evidence>
<comment type="subcellular location">
    <subcellularLocation>
        <location evidence="1">Membrane</location>
        <topology evidence="1">Multi-pass membrane protein</topology>
    </subcellularLocation>
</comment>
<evidence type="ECO:0000313" key="8">
    <source>
        <dbReference type="EMBL" id="KAK7204404.1"/>
    </source>
</evidence>
<feature type="compositionally biased region" description="Polar residues" evidence="5">
    <location>
        <begin position="459"/>
        <end position="469"/>
    </location>
</feature>
<protein>
    <submittedName>
        <fullName evidence="8">G protein-coupled glucose receptor regulating Gpa2-domain-containing protein</fullName>
    </submittedName>
</protein>
<evidence type="ECO:0000256" key="4">
    <source>
        <dbReference type="ARBA" id="ARBA00023136"/>
    </source>
</evidence>
<feature type="transmembrane region" description="Helical" evidence="6">
    <location>
        <begin position="94"/>
        <end position="120"/>
    </location>
</feature>
<dbReference type="GeneID" id="90038519"/>
<dbReference type="Gene3D" id="1.20.1070.10">
    <property type="entry name" value="Rhodopsin 7-helix transmembrane proteins"/>
    <property type="match status" value="1"/>
</dbReference>
<feature type="transmembrane region" description="Helical" evidence="6">
    <location>
        <begin position="351"/>
        <end position="370"/>
    </location>
</feature>
<dbReference type="Proteomes" id="UP001498771">
    <property type="component" value="Unassembled WGS sequence"/>
</dbReference>
<dbReference type="RefSeq" id="XP_064767437.1">
    <property type="nucleotide sequence ID" value="XM_064913007.1"/>
</dbReference>
<feature type="transmembrane region" description="Helical" evidence="6">
    <location>
        <begin position="54"/>
        <end position="74"/>
    </location>
</feature>
<name>A0ABR1F3H7_9ASCO</name>
<feature type="domain" description="G-protein coupled receptors family 1 profile" evidence="7">
    <location>
        <begin position="31"/>
        <end position="407"/>
    </location>
</feature>
<dbReference type="CDD" id="cd00637">
    <property type="entry name" value="7tm_classA_rhodopsin-like"/>
    <property type="match status" value="1"/>
</dbReference>
<dbReference type="Pfam" id="PF11710">
    <property type="entry name" value="Git3"/>
    <property type="match status" value="1"/>
</dbReference>
<feature type="region of interest" description="Disordered" evidence="5">
    <location>
        <begin position="425"/>
        <end position="516"/>
    </location>
</feature>
<dbReference type="Pfam" id="PF11970">
    <property type="entry name" value="GPR_Gpa2_C"/>
    <property type="match status" value="1"/>
</dbReference>
<evidence type="ECO:0000256" key="6">
    <source>
        <dbReference type="SAM" id="Phobius"/>
    </source>
</evidence>
<reference evidence="8 9" key="1">
    <citation type="submission" date="2024-03" db="EMBL/GenBank/DDBJ databases">
        <title>Genome-scale model development and genomic sequencing of the oleaginous clade Lipomyces.</title>
        <authorList>
            <consortium name="Lawrence Berkeley National Laboratory"/>
            <person name="Czajka J.J."/>
            <person name="Han Y."/>
            <person name="Kim J."/>
            <person name="Mondo S.J."/>
            <person name="Hofstad B.A."/>
            <person name="Robles A."/>
            <person name="Haridas S."/>
            <person name="Riley R."/>
            <person name="LaButti K."/>
            <person name="Pangilinan J."/>
            <person name="Andreopoulos W."/>
            <person name="Lipzen A."/>
            <person name="Yan J."/>
            <person name="Wang M."/>
            <person name="Ng V."/>
            <person name="Grigoriev I.V."/>
            <person name="Spatafora J.W."/>
            <person name="Magnuson J.K."/>
            <person name="Baker S.E."/>
            <person name="Pomraning K.R."/>
        </authorList>
    </citation>
    <scope>NUCLEOTIDE SEQUENCE [LARGE SCALE GENOMIC DNA]</scope>
    <source>
        <strain evidence="8 9">Phaff 52-87</strain>
    </source>
</reference>
<dbReference type="PANTHER" id="PTHR23112:SF37">
    <property type="entry name" value="G PROTEIN-COUPLED RECEPTOR GPR1"/>
    <property type="match status" value="1"/>
</dbReference>
<dbReference type="SUPFAM" id="SSF81321">
    <property type="entry name" value="Family A G protein-coupled receptor-like"/>
    <property type="match status" value="1"/>
</dbReference>
<proteinExistence type="predicted"/>
<keyword evidence="9" id="KW-1185">Reference proteome</keyword>
<dbReference type="InterPro" id="IPR022596">
    <property type="entry name" value="GPR1/2/3_C"/>
</dbReference>
<feature type="transmembrane region" description="Helical" evidence="6">
    <location>
        <begin position="141"/>
        <end position="159"/>
    </location>
</feature>
<dbReference type="EMBL" id="JBBJBU010000008">
    <property type="protein sequence ID" value="KAK7204404.1"/>
    <property type="molecule type" value="Genomic_DNA"/>
</dbReference>
<feature type="transmembrane region" description="Helical" evidence="6">
    <location>
        <begin position="390"/>
        <end position="409"/>
    </location>
</feature>
<organism evidence="8 9">
    <name type="scientific">Myxozyma melibiosi</name>
    <dbReference type="NCBI Taxonomy" id="54550"/>
    <lineage>
        <taxon>Eukaryota</taxon>
        <taxon>Fungi</taxon>
        <taxon>Dikarya</taxon>
        <taxon>Ascomycota</taxon>
        <taxon>Saccharomycotina</taxon>
        <taxon>Lipomycetes</taxon>
        <taxon>Lipomycetales</taxon>
        <taxon>Lipomycetaceae</taxon>
        <taxon>Myxozyma</taxon>
    </lineage>
</organism>
<feature type="compositionally biased region" description="Low complexity" evidence="5">
    <location>
        <begin position="433"/>
        <end position="453"/>
    </location>
</feature>
<keyword evidence="2 6" id="KW-0812">Transmembrane</keyword>
<evidence type="ECO:0000256" key="2">
    <source>
        <dbReference type="ARBA" id="ARBA00022692"/>
    </source>
</evidence>
<dbReference type="InterPro" id="IPR017452">
    <property type="entry name" value="GPCR_Rhodpsn_7TM"/>
</dbReference>
<dbReference type="PROSITE" id="PS50262">
    <property type="entry name" value="G_PROTEIN_RECEP_F1_2"/>
    <property type="match status" value="1"/>
</dbReference>
<evidence type="ECO:0000256" key="5">
    <source>
        <dbReference type="SAM" id="MobiDB-lite"/>
    </source>
</evidence>
<feature type="transmembrane region" description="Helical" evidence="6">
    <location>
        <begin position="193"/>
        <end position="218"/>
    </location>
</feature>
<keyword evidence="3 6" id="KW-1133">Transmembrane helix</keyword>
<feature type="compositionally biased region" description="Polar residues" evidence="5">
    <location>
        <begin position="478"/>
        <end position="488"/>
    </location>
</feature>
<dbReference type="PANTHER" id="PTHR23112">
    <property type="entry name" value="G PROTEIN-COUPLED RECEPTOR 157-RELATED"/>
    <property type="match status" value="1"/>
</dbReference>
<dbReference type="PROSITE" id="PS51257">
    <property type="entry name" value="PROKAR_LIPOPROTEIN"/>
    <property type="match status" value="1"/>
</dbReference>
<feature type="transmembrane region" description="Helical" evidence="6">
    <location>
        <begin position="20"/>
        <end position="42"/>
    </location>
</feature>
<keyword evidence="4 6" id="KW-0472">Membrane</keyword>
<evidence type="ECO:0000313" key="9">
    <source>
        <dbReference type="Proteomes" id="UP001498771"/>
    </source>
</evidence>
<evidence type="ECO:0000256" key="1">
    <source>
        <dbReference type="ARBA" id="ARBA00004141"/>
    </source>
</evidence>
<dbReference type="InterPro" id="IPR023041">
    <property type="entry name" value="Glucose_rcpt_Git3-like_N"/>
</dbReference>
<evidence type="ECO:0000256" key="3">
    <source>
        <dbReference type="ARBA" id="ARBA00022989"/>
    </source>
</evidence>
<accession>A0ABR1F3H7</accession>
<comment type="caution">
    <text evidence="8">The sequence shown here is derived from an EMBL/GenBank/DDBJ whole genome shotgun (WGS) entry which is preliminary data.</text>
</comment>
<sequence length="575" mass="64815">MDILPRDGLYDYSRNARHGIRIISFVSSWLSIISCFLAFFWLYRLPEKVFRHLLIFLLLFFDCWRAIILMWYPIRLWYTGEDSIGPHACQADGFFAALSIEAGDFAVLAIAIHTYMFVMYPQVSSSGAANKYGGLYKYRKPLFVAWAIFSVLFASLPFVKSKDAGSAGDSDLQEASLGYIQLTTWCYLPISPIWYRLVLAWVPRYIVLFTICAIYFGVYRYVRRVLRKVEVIQHDVQDVPLTIPADPTLSSPPLQTNLQDIEKHPRSPILPTNENPSTIDNSTEEIIGYDLSFSPGDAAYFDQNVRFPNSPPAQSTITQTSPATSPQFEDRKIEVDISSQDRQRANVLRQVKYLLLYPVFYVIMWAPPFIEQCLMYTSYYQNHPVAWLGYISAFMYGISGFFNAFIFAIRETPWSTKPTLQRSSTLVEDSYGPSDSPSSFAADDSQDNSSSSAEKLTASPESSDTNRSHSILRFGRKQSVSADTQSADSPAPPKRTFTGSSLREQIAGSTWRRPTISKSPAAIPSFTGLDLDGFDASGTATGSVVTPYDIMKVQPVQKKQARQTGDWLDEMIDEL</sequence>